<proteinExistence type="inferred from homology"/>
<sequence>MTGCVKHPSLAPEQRPQHWGRLLQQQQNLYQISDFLYRSEQPLHQQSQTLHQLGINTIISLRSRNKTAREFQDQSFNIIHIPIHTWAIDREDVLITMQAFKQARQKKHKVLIHCYHGSDRTGTMVAMYRIFFENWSIDNAVKEMKYGGYGFHPIWVNIDRLFSTENITWIRQHLDESNGTNMNKD</sequence>
<dbReference type="PANTHER" id="PTHR31126">
    <property type="entry name" value="TYROSINE-PROTEIN PHOSPHATASE"/>
    <property type="match status" value="1"/>
</dbReference>
<dbReference type="SMART" id="SM00195">
    <property type="entry name" value="DSPc"/>
    <property type="match status" value="1"/>
</dbReference>
<dbReference type="InterPro" id="IPR016130">
    <property type="entry name" value="Tyr_Pase_AS"/>
</dbReference>
<organism evidence="4 5">
    <name type="scientific">Acinetobacter puyangensis</name>
    <dbReference type="NCBI Taxonomy" id="1096779"/>
    <lineage>
        <taxon>Bacteria</taxon>
        <taxon>Pseudomonadati</taxon>
        <taxon>Pseudomonadota</taxon>
        <taxon>Gammaproteobacteria</taxon>
        <taxon>Moraxellales</taxon>
        <taxon>Moraxellaceae</taxon>
        <taxon>Acinetobacter</taxon>
    </lineage>
</organism>
<feature type="domain" description="Tyrosine specific protein phosphatases" evidence="3">
    <location>
        <begin position="91"/>
        <end position="145"/>
    </location>
</feature>
<evidence type="ECO:0000313" key="5">
    <source>
        <dbReference type="Proteomes" id="UP000219042"/>
    </source>
</evidence>
<evidence type="ECO:0000259" key="3">
    <source>
        <dbReference type="PROSITE" id="PS50056"/>
    </source>
</evidence>
<dbReference type="InterPro" id="IPR029021">
    <property type="entry name" value="Prot-tyrosine_phosphatase-like"/>
</dbReference>
<dbReference type="EMBL" id="OANT01000001">
    <property type="protein sequence ID" value="SNX43418.1"/>
    <property type="molecule type" value="Genomic_DNA"/>
</dbReference>
<dbReference type="PROSITE" id="PS50056">
    <property type="entry name" value="TYR_PHOSPHATASE_2"/>
    <property type="match status" value="1"/>
</dbReference>
<keyword evidence="5" id="KW-1185">Reference proteome</keyword>
<gene>
    <name evidence="4" type="ORF">SAMN05421731_101455</name>
</gene>
<dbReference type="GO" id="GO:0016791">
    <property type="term" value="F:phosphatase activity"/>
    <property type="evidence" value="ECO:0007669"/>
    <property type="project" value="UniProtKB-ARBA"/>
</dbReference>
<accession>A0A240E3S7</accession>
<dbReference type="Proteomes" id="UP000219042">
    <property type="component" value="Unassembled WGS sequence"/>
</dbReference>
<protein>
    <submittedName>
        <fullName evidence="4">Dual specificity phosphatase, catalytic domain</fullName>
    </submittedName>
</protein>
<comment type="similarity">
    <text evidence="1">Belongs to the protein-tyrosine phosphatase family.</text>
</comment>
<dbReference type="PANTHER" id="PTHR31126:SF72">
    <property type="entry name" value="DUAL SPECIFICITY PROTEIN PHOSPHATASE TPBA"/>
    <property type="match status" value="1"/>
</dbReference>
<evidence type="ECO:0000256" key="1">
    <source>
        <dbReference type="ARBA" id="ARBA00009580"/>
    </source>
</evidence>
<dbReference type="AlphaFoldDB" id="A0A240E3S7"/>
<dbReference type="Gene3D" id="3.90.190.10">
    <property type="entry name" value="Protein tyrosine phosphatase superfamily"/>
    <property type="match status" value="1"/>
</dbReference>
<keyword evidence="2" id="KW-0378">Hydrolase</keyword>
<dbReference type="InterPro" id="IPR020422">
    <property type="entry name" value="TYR_PHOSPHATASE_DUAL_dom"/>
</dbReference>
<dbReference type="InterPro" id="IPR057023">
    <property type="entry name" value="PTP-SAK"/>
</dbReference>
<reference evidence="5" key="1">
    <citation type="submission" date="2016-09" db="EMBL/GenBank/DDBJ databases">
        <authorList>
            <person name="Varghese N."/>
            <person name="Submissions S."/>
        </authorList>
    </citation>
    <scope>NUCLEOTIDE SEQUENCE [LARGE SCALE GENOMIC DNA]</scope>
    <source>
        <strain evidence="5">ANC 4466</strain>
    </source>
</reference>
<name>A0A240E3S7_9GAMM</name>
<evidence type="ECO:0000256" key="2">
    <source>
        <dbReference type="ARBA" id="ARBA00022801"/>
    </source>
</evidence>
<dbReference type="PROSITE" id="PS00383">
    <property type="entry name" value="TYR_PHOSPHATASE_1"/>
    <property type="match status" value="1"/>
</dbReference>
<dbReference type="SUPFAM" id="SSF52799">
    <property type="entry name" value="(Phosphotyrosine protein) phosphatases II"/>
    <property type="match status" value="1"/>
</dbReference>
<dbReference type="InterPro" id="IPR000387">
    <property type="entry name" value="Tyr_Pase_dom"/>
</dbReference>
<dbReference type="Pfam" id="PF22784">
    <property type="entry name" value="PTP-SAK"/>
    <property type="match status" value="1"/>
</dbReference>
<evidence type="ECO:0000313" key="4">
    <source>
        <dbReference type="EMBL" id="SNX43418.1"/>
    </source>
</evidence>